<sequence>MEIKRFRNKYNLELIPTSHENIILGNLVWDPIIGKPKFEHPGMSEHIYNAFLDAGIISRENWLKGIRDLNKEKIKYAHLADRVINMEVNVVSTLQNPVINELEERFELKNISKFHFGHLQVKTMSNLNRVRIDNHLEVLKKDNWKTYDGKIRRVYMITELYYGSIQLILNKEFKTELEGSLDQAKLNVLETVEFDKSIEYTFDHNKVPFAMRLEKVRQFQG</sequence>
<protein>
    <submittedName>
        <fullName evidence="1">Uncharacterized protein</fullName>
    </submittedName>
</protein>
<name>A0ABU9KXW0_9FLAO</name>
<gene>
    <name evidence="1" type="ORF">AABB81_03945</name>
</gene>
<keyword evidence="2" id="KW-1185">Reference proteome</keyword>
<dbReference type="EMBL" id="JBCDNA010000001">
    <property type="protein sequence ID" value="MEL4455033.1"/>
    <property type="molecule type" value="Genomic_DNA"/>
</dbReference>
<dbReference type="Proteomes" id="UP001474120">
    <property type="component" value="Unassembled WGS sequence"/>
</dbReference>
<accession>A0ABU9KXW0</accession>
<reference evidence="1 2" key="1">
    <citation type="submission" date="2024-04" db="EMBL/GenBank/DDBJ databases">
        <title>whole genome sequencing of Lutimonas vermicola strain IMCC1616.</title>
        <authorList>
            <person name="Bae S.S."/>
        </authorList>
    </citation>
    <scope>NUCLEOTIDE SEQUENCE [LARGE SCALE GENOMIC DNA]</scope>
    <source>
        <strain evidence="1 2">IMCC1616</strain>
    </source>
</reference>
<comment type="caution">
    <text evidence="1">The sequence shown here is derived from an EMBL/GenBank/DDBJ whole genome shotgun (WGS) entry which is preliminary data.</text>
</comment>
<proteinExistence type="predicted"/>
<evidence type="ECO:0000313" key="1">
    <source>
        <dbReference type="EMBL" id="MEL4455033.1"/>
    </source>
</evidence>
<evidence type="ECO:0000313" key="2">
    <source>
        <dbReference type="Proteomes" id="UP001474120"/>
    </source>
</evidence>
<dbReference type="RefSeq" id="WP_342158772.1">
    <property type="nucleotide sequence ID" value="NZ_JBCDNA010000001.1"/>
</dbReference>
<organism evidence="1 2">
    <name type="scientific">Lutimonas vermicola</name>
    <dbReference type="NCBI Taxonomy" id="414288"/>
    <lineage>
        <taxon>Bacteria</taxon>
        <taxon>Pseudomonadati</taxon>
        <taxon>Bacteroidota</taxon>
        <taxon>Flavobacteriia</taxon>
        <taxon>Flavobacteriales</taxon>
        <taxon>Flavobacteriaceae</taxon>
        <taxon>Lutimonas</taxon>
    </lineage>
</organism>